<evidence type="ECO:0000313" key="2">
    <source>
        <dbReference type="Proteomes" id="UP000198131"/>
    </source>
</evidence>
<sequence>MQPPSPDQPSAIRQLFKDDPYLHQLLQHQAEQLAGTPGWPDTAADVYEKLLRQIEADVSG</sequence>
<proteinExistence type="predicted"/>
<dbReference type="RefSeq" id="WP_088842390.1">
    <property type="nucleotide sequence ID" value="NZ_FYEW01000001.1"/>
</dbReference>
<organism evidence="1 2">
    <name type="scientific">Hymenobacter gelipurpurascens</name>
    <dbReference type="NCBI Taxonomy" id="89968"/>
    <lineage>
        <taxon>Bacteria</taxon>
        <taxon>Pseudomonadati</taxon>
        <taxon>Bacteroidota</taxon>
        <taxon>Cytophagia</taxon>
        <taxon>Cytophagales</taxon>
        <taxon>Hymenobacteraceae</taxon>
        <taxon>Hymenobacter</taxon>
    </lineage>
</organism>
<reference evidence="2" key="1">
    <citation type="submission" date="2017-06" db="EMBL/GenBank/DDBJ databases">
        <authorList>
            <person name="Varghese N."/>
            <person name="Submissions S."/>
        </authorList>
    </citation>
    <scope>NUCLEOTIDE SEQUENCE [LARGE SCALE GENOMIC DNA]</scope>
    <source>
        <strain evidence="2">DSM 11116</strain>
    </source>
</reference>
<name>A0A212TFM9_9BACT</name>
<accession>A0A212TFM9</accession>
<gene>
    <name evidence="1" type="ORF">SAMN06265337_1121</name>
</gene>
<dbReference type="AlphaFoldDB" id="A0A212TFM9"/>
<dbReference type="Proteomes" id="UP000198131">
    <property type="component" value="Unassembled WGS sequence"/>
</dbReference>
<dbReference type="EMBL" id="FYEW01000001">
    <property type="protein sequence ID" value="SNC64644.1"/>
    <property type="molecule type" value="Genomic_DNA"/>
</dbReference>
<protein>
    <submittedName>
        <fullName evidence="1">Uncharacterized protein</fullName>
    </submittedName>
</protein>
<evidence type="ECO:0000313" key="1">
    <source>
        <dbReference type="EMBL" id="SNC64644.1"/>
    </source>
</evidence>
<keyword evidence="2" id="KW-1185">Reference proteome</keyword>